<dbReference type="PANTHER" id="PTHR41390:SF1">
    <property type="entry name" value="NADH-UBIQUINONE OXIDOREDUCTASE 213 KDA SUBUNIT"/>
    <property type="match status" value="1"/>
</dbReference>
<evidence type="ECO:0000313" key="1">
    <source>
        <dbReference type="EMBL" id="ATY60050.1"/>
    </source>
</evidence>
<dbReference type="AlphaFoldDB" id="A0A2H4SAB4"/>
<reference evidence="1 2" key="1">
    <citation type="journal article" date="2017" name="BMC Genomics">
        <title>Chromosome level assembly and secondary metabolite potential of the parasitic fungus Cordyceps militaris.</title>
        <authorList>
            <person name="Kramer G.J."/>
            <person name="Nodwell J.R."/>
        </authorList>
    </citation>
    <scope>NUCLEOTIDE SEQUENCE [LARGE SCALE GENOMIC DNA]</scope>
    <source>
        <strain evidence="1 2">ATCC 34164</strain>
    </source>
</reference>
<proteinExistence type="predicted"/>
<gene>
    <name evidence="1" type="ORF">A9K55_006363</name>
</gene>
<organism evidence="1 2">
    <name type="scientific">Cordyceps militaris</name>
    <name type="common">Caterpillar fungus</name>
    <name type="synonym">Clavaria militaris</name>
    <dbReference type="NCBI Taxonomy" id="73501"/>
    <lineage>
        <taxon>Eukaryota</taxon>
        <taxon>Fungi</taxon>
        <taxon>Dikarya</taxon>
        <taxon>Ascomycota</taxon>
        <taxon>Pezizomycotina</taxon>
        <taxon>Sordariomycetes</taxon>
        <taxon>Hypocreomycetidae</taxon>
        <taxon>Hypocreales</taxon>
        <taxon>Cordycipitaceae</taxon>
        <taxon>Cordyceps</taxon>
    </lineage>
</organism>
<dbReference type="VEuPathDB" id="FungiDB:A9K55_006363"/>
<sequence>MASQPTPQDLKGLAQRKRQGFFSPEVAELVFPPLKVGFWAGTAGVLAGVGGAIARDTSPVISGSVTGIQWFTLGTTFWFSRSLAMRAWGNQEVTRQSDRTIISAIAGTTTGAVSGLLRGPTKIIPAMIMWGLMGAGGQMLVHRHEANQMKPKIENGPGFWSRLNPLRKLTDEEYMDMMREKKLKLDVDISLIDDRITELRAMEHKAREAERAIPPQQN</sequence>
<evidence type="ECO:0008006" key="3">
    <source>
        <dbReference type="Google" id="ProtNLM"/>
    </source>
</evidence>
<evidence type="ECO:0000313" key="2">
    <source>
        <dbReference type="Proteomes" id="UP000323067"/>
    </source>
</evidence>
<dbReference type="EMBL" id="CP023323">
    <property type="protein sequence ID" value="ATY60050.1"/>
    <property type="molecule type" value="Genomic_DNA"/>
</dbReference>
<accession>A0A2H4SAB4</accession>
<dbReference type="VEuPathDB" id="FungiDB:CCM_02555"/>
<dbReference type="PANTHER" id="PTHR41390">
    <property type="entry name" value="CHROMOSOME 7, WHOLE GENOME SHOTGUN SEQUENCE"/>
    <property type="match status" value="1"/>
</dbReference>
<dbReference type="OrthoDB" id="5565730at2759"/>
<protein>
    <recommendedName>
        <fullName evidence="3">Beta-ketoacyl synthase</fullName>
    </recommendedName>
</protein>
<dbReference type="Proteomes" id="UP000323067">
    <property type="component" value="Chromosome vi"/>
</dbReference>
<name>A0A2H4SAB4_CORMI</name>